<comment type="caution">
    <text evidence="2">The sequence shown here is derived from an EMBL/GenBank/DDBJ whole genome shotgun (WGS) entry which is preliminary data.</text>
</comment>
<evidence type="ECO:0000313" key="2">
    <source>
        <dbReference type="EMBL" id="CAI5455049.1"/>
    </source>
</evidence>
<evidence type="ECO:0000313" key="3">
    <source>
        <dbReference type="Proteomes" id="UP001152747"/>
    </source>
</evidence>
<reference evidence="2" key="1">
    <citation type="submission" date="2022-11" db="EMBL/GenBank/DDBJ databases">
        <authorList>
            <person name="Kikuchi T."/>
        </authorList>
    </citation>
    <scope>NUCLEOTIDE SEQUENCE</scope>
    <source>
        <strain evidence="2">PS1010</strain>
    </source>
</reference>
<keyword evidence="3" id="KW-1185">Reference proteome</keyword>
<proteinExistence type="predicted"/>
<evidence type="ECO:0000256" key="1">
    <source>
        <dbReference type="SAM" id="Phobius"/>
    </source>
</evidence>
<keyword evidence="1" id="KW-0812">Transmembrane</keyword>
<organism evidence="2 3">
    <name type="scientific">Caenorhabditis angaria</name>
    <dbReference type="NCBI Taxonomy" id="860376"/>
    <lineage>
        <taxon>Eukaryota</taxon>
        <taxon>Metazoa</taxon>
        <taxon>Ecdysozoa</taxon>
        <taxon>Nematoda</taxon>
        <taxon>Chromadorea</taxon>
        <taxon>Rhabditida</taxon>
        <taxon>Rhabditina</taxon>
        <taxon>Rhabditomorpha</taxon>
        <taxon>Rhabditoidea</taxon>
        <taxon>Rhabditidae</taxon>
        <taxon>Peloderinae</taxon>
        <taxon>Caenorhabditis</taxon>
    </lineage>
</organism>
<dbReference type="AlphaFoldDB" id="A0A9P1N8H0"/>
<sequence length="143" mass="16144">MDPIPEPLPDQITPKPHELRLNVSSFYQDQEARNLLQAEEAARTFNEDDSDYYMQNERIYECVVGSSVCRMARSSMLALSLFCTIAIAVVVVTIVLLCTFITLASPTELPDDISNEDVVGVINWLHYPIGDLALRRINHTKMT</sequence>
<dbReference type="OrthoDB" id="5813585at2759"/>
<dbReference type="Proteomes" id="UP001152747">
    <property type="component" value="Unassembled WGS sequence"/>
</dbReference>
<protein>
    <submittedName>
        <fullName evidence="2">Uncharacterized protein</fullName>
    </submittedName>
</protein>
<name>A0A9P1N8H0_9PELO</name>
<accession>A0A9P1N8H0</accession>
<keyword evidence="1" id="KW-0472">Membrane</keyword>
<feature type="transmembrane region" description="Helical" evidence="1">
    <location>
        <begin position="77"/>
        <end position="104"/>
    </location>
</feature>
<gene>
    <name evidence="2" type="ORF">CAMP_LOCUS17686</name>
</gene>
<dbReference type="EMBL" id="CANHGI010000006">
    <property type="protein sequence ID" value="CAI5455049.1"/>
    <property type="molecule type" value="Genomic_DNA"/>
</dbReference>
<keyword evidence="1" id="KW-1133">Transmembrane helix</keyword>